<dbReference type="CDD" id="cd17260">
    <property type="entry name" value="RMtype1_S_EcoEI-TRD1-CR1_like"/>
    <property type="match status" value="1"/>
</dbReference>
<dbReference type="GO" id="GO:0009307">
    <property type="term" value="P:DNA restriction-modification system"/>
    <property type="evidence" value="ECO:0007669"/>
    <property type="project" value="UniProtKB-KW"/>
</dbReference>
<dbReference type="InterPro" id="IPR000055">
    <property type="entry name" value="Restrct_endonuc_typeI_TRD"/>
</dbReference>
<dbReference type="Pfam" id="PF01420">
    <property type="entry name" value="Methylase_S"/>
    <property type="match status" value="1"/>
</dbReference>
<organism evidence="5 6">
    <name type="scientific">Helicobacter bizzozeronii (strain CIII-1)</name>
    <dbReference type="NCBI Taxonomy" id="1002804"/>
    <lineage>
        <taxon>Bacteria</taxon>
        <taxon>Pseudomonadati</taxon>
        <taxon>Campylobacterota</taxon>
        <taxon>Epsilonproteobacteria</taxon>
        <taxon>Campylobacterales</taxon>
        <taxon>Helicobacteraceae</taxon>
        <taxon>Helicobacter</taxon>
    </lineage>
</organism>
<dbReference type="GO" id="GO:0003677">
    <property type="term" value="F:DNA binding"/>
    <property type="evidence" value="ECO:0007669"/>
    <property type="project" value="UniProtKB-KW"/>
</dbReference>
<name>F8KQ66_HELBC</name>
<evidence type="ECO:0000256" key="2">
    <source>
        <dbReference type="ARBA" id="ARBA00022747"/>
    </source>
</evidence>
<evidence type="ECO:0000313" key="5">
    <source>
        <dbReference type="EMBL" id="CCB79854.1"/>
    </source>
</evidence>
<dbReference type="KEGG" id="hbi:HBZC1_08680"/>
<keyword evidence="6" id="KW-1185">Reference proteome</keyword>
<dbReference type="Gene3D" id="3.90.220.20">
    <property type="entry name" value="DNA methylase specificity domains"/>
    <property type="match status" value="1"/>
</dbReference>
<gene>
    <name evidence="5" type="ordered locus">HBZC1_08680</name>
</gene>
<proteinExistence type="inferred from homology"/>
<feature type="domain" description="Type I restriction modification DNA specificity" evidence="4">
    <location>
        <begin position="19"/>
        <end position="145"/>
    </location>
</feature>
<accession>F8KQ66</accession>
<dbReference type="eggNOG" id="COG0732">
    <property type="taxonomic scope" value="Bacteria"/>
</dbReference>
<comment type="similarity">
    <text evidence="1">Belongs to the type-I restriction system S methylase family.</text>
</comment>
<dbReference type="AlphaFoldDB" id="F8KQ66"/>
<dbReference type="SUPFAM" id="SSF116734">
    <property type="entry name" value="DNA methylase specificity domain"/>
    <property type="match status" value="1"/>
</dbReference>
<dbReference type="STRING" id="1002804.HBZC1_08680"/>
<dbReference type="PANTHER" id="PTHR43140">
    <property type="entry name" value="TYPE-1 RESTRICTION ENZYME ECOKI SPECIFICITY PROTEIN"/>
    <property type="match status" value="1"/>
</dbReference>
<sequence>MAGVSNDGYIQAQSTKPLKELKKAGYTYFAQNDTIIAKITPCMENGKCALATDLTNGIGLGSTEFHVFRAKEGLLPKFLFLCLNQEAIRQEATKHMTGASGHRRVPMSFYEALKIPLPPLPVQEQIVGVIAKIEQERTALENTLKSLEGQQEVILKKYLHPNT</sequence>
<dbReference type="HOGENOM" id="CLU_1624836_0_0_7"/>
<dbReference type="InterPro" id="IPR051212">
    <property type="entry name" value="Type-I_RE_S_subunit"/>
</dbReference>
<evidence type="ECO:0000256" key="3">
    <source>
        <dbReference type="ARBA" id="ARBA00023125"/>
    </source>
</evidence>
<dbReference type="InterPro" id="IPR044946">
    <property type="entry name" value="Restrct_endonuc_typeI_TRD_sf"/>
</dbReference>
<evidence type="ECO:0000259" key="4">
    <source>
        <dbReference type="Pfam" id="PF01420"/>
    </source>
</evidence>
<keyword evidence="3" id="KW-0238">DNA-binding</keyword>
<dbReference type="REBASE" id="36659">
    <property type="entry name" value="HbiCORF8680P"/>
</dbReference>
<dbReference type="EMBL" id="FR871757">
    <property type="protein sequence ID" value="CCB79854.1"/>
    <property type="molecule type" value="Genomic_DNA"/>
</dbReference>
<evidence type="ECO:0000256" key="1">
    <source>
        <dbReference type="ARBA" id="ARBA00010923"/>
    </source>
</evidence>
<dbReference type="Proteomes" id="UP000008387">
    <property type="component" value="Chromosome"/>
</dbReference>
<dbReference type="PANTHER" id="PTHR43140:SF1">
    <property type="entry name" value="TYPE I RESTRICTION ENZYME ECOKI SPECIFICITY SUBUNIT"/>
    <property type="match status" value="1"/>
</dbReference>
<evidence type="ECO:0000313" key="6">
    <source>
        <dbReference type="Proteomes" id="UP000008387"/>
    </source>
</evidence>
<keyword evidence="2" id="KW-0680">Restriction system</keyword>
<protein>
    <submittedName>
        <fullName evidence="5">Restriction modification enzyme</fullName>
    </submittedName>
</protein>
<reference evidence="5 6" key="1">
    <citation type="journal article" date="2011" name="J. Bacteriol.">
        <title>Genome sequence of Helicobacter bizzozeronii strain CIII-1, an isolate from human gastric mucosa.</title>
        <authorList>
            <person name="Schott T."/>
            <person name="Rossi M."/>
            <person name="Hanninen M.L."/>
        </authorList>
    </citation>
    <scope>NUCLEOTIDE SEQUENCE [LARGE SCALE GENOMIC DNA]</scope>
    <source>
        <strain evidence="5 6">CIII-1</strain>
    </source>
</reference>